<dbReference type="SUPFAM" id="SSF103473">
    <property type="entry name" value="MFS general substrate transporter"/>
    <property type="match status" value="1"/>
</dbReference>
<dbReference type="AlphaFoldDB" id="X0XUA7"/>
<dbReference type="InterPro" id="IPR020846">
    <property type="entry name" value="MFS_dom"/>
</dbReference>
<comment type="caution">
    <text evidence="3">The sequence shown here is derived from an EMBL/GenBank/DDBJ whole genome shotgun (WGS) entry which is preliminary data.</text>
</comment>
<feature type="transmembrane region" description="Helical" evidence="1">
    <location>
        <begin position="155"/>
        <end position="180"/>
    </location>
</feature>
<evidence type="ECO:0000313" key="3">
    <source>
        <dbReference type="EMBL" id="GAG46885.1"/>
    </source>
</evidence>
<dbReference type="Pfam" id="PF07690">
    <property type="entry name" value="MFS_1"/>
    <property type="match status" value="1"/>
</dbReference>
<gene>
    <name evidence="3" type="ORF">S01H1_80327</name>
</gene>
<feature type="domain" description="Major facilitator superfamily (MFS) profile" evidence="2">
    <location>
        <begin position="1"/>
        <end position="220"/>
    </location>
</feature>
<dbReference type="GO" id="GO:0022857">
    <property type="term" value="F:transmembrane transporter activity"/>
    <property type="evidence" value="ECO:0007669"/>
    <property type="project" value="InterPro"/>
</dbReference>
<evidence type="ECO:0000256" key="1">
    <source>
        <dbReference type="SAM" id="Phobius"/>
    </source>
</evidence>
<feature type="non-terminal residue" evidence="3">
    <location>
        <position position="220"/>
    </location>
</feature>
<organism evidence="3">
    <name type="scientific">marine sediment metagenome</name>
    <dbReference type="NCBI Taxonomy" id="412755"/>
    <lineage>
        <taxon>unclassified sequences</taxon>
        <taxon>metagenomes</taxon>
        <taxon>ecological metagenomes</taxon>
    </lineage>
</organism>
<protein>
    <recommendedName>
        <fullName evidence="2">Major facilitator superfamily (MFS) profile domain-containing protein</fullName>
    </recommendedName>
</protein>
<sequence>AVLGPGAGGFLLPPFNEFLIRLWGWRFTWVFACIVLWLVVIPLVAVFIRSRPSEMGLSVDGIAPGEKDGEPTTAVASGLPVLRAVTSWTFWLLAVTFVLQFTGASALNFHLVPFAEQEAGFTSQQAAFYFGLTIGFSMLGNVLAGWLADRMRPQVVLALTGLLMACGPAALELFIVRLGLRDVNLLLLHAVIYGIGFGGNVTIAPVLIGRCFGELNFARI</sequence>
<name>X0XUA7_9ZZZZ</name>
<dbReference type="PROSITE" id="PS50850">
    <property type="entry name" value="MFS"/>
    <property type="match status" value="1"/>
</dbReference>
<dbReference type="Gene3D" id="1.20.1250.20">
    <property type="entry name" value="MFS general substrate transporter like domains"/>
    <property type="match status" value="1"/>
</dbReference>
<feature type="transmembrane region" description="Helical" evidence="1">
    <location>
        <begin position="88"/>
        <end position="107"/>
    </location>
</feature>
<feature type="transmembrane region" description="Helical" evidence="1">
    <location>
        <begin position="186"/>
        <end position="209"/>
    </location>
</feature>
<feature type="transmembrane region" description="Helical" evidence="1">
    <location>
        <begin position="127"/>
        <end position="148"/>
    </location>
</feature>
<dbReference type="InterPro" id="IPR050327">
    <property type="entry name" value="Proton-linked_MCT"/>
</dbReference>
<proteinExistence type="predicted"/>
<dbReference type="InterPro" id="IPR036259">
    <property type="entry name" value="MFS_trans_sf"/>
</dbReference>
<accession>X0XUA7</accession>
<feature type="transmembrane region" description="Helical" evidence="1">
    <location>
        <begin position="27"/>
        <end position="48"/>
    </location>
</feature>
<dbReference type="PANTHER" id="PTHR11360">
    <property type="entry name" value="MONOCARBOXYLATE TRANSPORTER"/>
    <property type="match status" value="1"/>
</dbReference>
<evidence type="ECO:0000259" key="2">
    <source>
        <dbReference type="PROSITE" id="PS50850"/>
    </source>
</evidence>
<keyword evidence="1" id="KW-0472">Membrane</keyword>
<keyword evidence="1" id="KW-0812">Transmembrane</keyword>
<reference evidence="3" key="1">
    <citation type="journal article" date="2014" name="Front. Microbiol.">
        <title>High frequency of phylogenetically diverse reductive dehalogenase-homologous genes in deep subseafloor sedimentary metagenomes.</title>
        <authorList>
            <person name="Kawai M."/>
            <person name="Futagami T."/>
            <person name="Toyoda A."/>
            <person name="Takaki Y."/>
            <person name="Nishi S."/>
            <person name="Hori S."/>
            <person name="Arai W."/>
            <person name="Tsubouchi T."/>
            <person name="Morono Y."/>
            <person name="Uchiyama I."/>
            <person name="Ito T."/>
            <person name="Fujiyama A."/>
            <person name="Inagaki F."/>
            <person name="Takami H."/>
        </authorList>
    </citation>
    <scope>NUCLEOTIDE SEQUENCE</scope>
    <source>
        <strain evidence="3">Expedition CK06-06</strain>
    </source>
</reference>
<dbReference type="InterPro" id="IPR011701">
    <property type="entry name" value="MFS"/>
</dbReference>
<dbReference type="EMBL" id="BARS01054235">
    <property type="protein sequence ID" value="GAG46885.1"/>
    <property type="molecule type" value="Genomic_DNA"/>
</dbReference>
<keyword evidence="1" id="KW-1133">Transmembrane helix</keyword>
<dbReference type="PANTHER" id="PTHR11360:SF308">
    <property type="entry name" value="BLL3089 PROTEIN"/>
    <property type="match status" value="1"/>
</dbReference>
<feature type="non-terminal residue" evidence="3">
    <location>
        <position position="1"/>
    </location>
</feature>